<evidence type="ECO:0000256" key="1">
    <source>
        <dbReference type="SAM" id="MobiDB-lite"/>
    </source>
</evidence>
<dbReference type="Gene3D" id="3.40.50.150">
    <property type="entry name" value="Vaccinia Virus protein VP39"/>
    <property type="match status" value="1"/>
</dbReference>
<dbReference type="InterPro" id="IPR029063">
    <property type="entry name" value="SAM-dependent_MTases_sf"/>
</dbReference>
<feature type="compositionally biased region" description="Basic and acidic residues" evidence="1">
    <location>
        <begin position="11"/>
        <end position="21"/>
    </location>
</feature>
<gene>
    <name evidence="3" type="ORF">MFLAVUS_011292</name>
</gene>
<dbReference type="CDD" id="cd02440">
    <property type="entry name" value="AdoMet_MTases"/>
    <property type="match status" value="1"/>
</dbReference>
<reference evidence="3 4" key="1">
    <citation type="submission" date="2024-04" db="EMBL/GenBank/DDBJ databases">
        <title>genome sequences of Mucor flavus KT1a and Helicostylum pulchrum KT1b strains isolated from the surface of a dry-aged beef.</title>
        <authorList>
            <person name="Toyotome T."/>
            <person name="Hosono M."/>
            <person name="Torimaru M."/>
            <person name="Fukuda K."/>
            <person name="Mikami N."/>
        </authorList>
    </citation>
    <scope>NUCLEOTIDE SEQUENCE [LARGE SCALE GENOMIC DNA]</scope>
    <source>
        <strain evidence="3 4">KT1a</strain>
    </source>
</reference>
<keyword evidence="4" id="KW-1185">Reference proteome</keyword>
<dbReference type="InterPro" id="IPR041698">
    <property type="entry name" value="Methyltransf_25"/>
</dbReference>
<feature type="region of interest" description="Disordered" evidence="1">
    <location>
        <begin position="1"/>
        <end position="21"/>
    </location>
</feature>
<feature type="compositionally biased region" description="Basic residues" evidence="1">
    <location>
        <begin position="1"/>
        <end position="10"/>
    </location>
</feature>
<proteinExistence type="predicted"/>
<dbReference type="Proteomes" id="UP001473302">
    <property type="component" value="Unassembled WGS sequence"/>
</dbReference>
<sequence>MSKNSKQAKTKSREYKRCTDGNKLRGGPIVNRSAQTLESIFTQREEDEQIRWTGSHFAVKDLFKSNLQPEVEKYLSFEKGVDCLHIGCGGGAFLTDMAFDYPKSRFFGVDTVQMTDILSSLPNVSFSLGNVKEGLQFPENSFDYIEMREFGNLLNINQWPIVLKEVHRLLKPGGCAGFFDYELRETGNDACARVFMAMKVLMEKQNQDPLAAQNLKKRAIDAGLEHVAFTETSVNCGPDTGTAKTWRWFWKELCLYTGPVLSKVLKIDMKDWPDFVDDHITDMTSYHGHITVIRSLIQK</sequence>
<accession>A0ABP9ZFB2</accession>
<evidence type="ECO:0000313" key="4">
    <source>
        <dbReference type="Proteomes" id="UP001473302"/>
    </source>
</evidence>
<dbReference type="PANTHER" id="PTHR43591">
    <property type="entry name" value="METHYLTRANSFERASE"/>
    <property type="match status" value="1"/>
</dbReference>
<dbReference type="Pfam" id="PF13649">
    <property type="entry name" value="Methyltransf_25"/>
    <property type="match status" value="1"/>
</dbReference>
<name>A0ABP9ZFB2_9FUNG</name>
<evidence type="ECO:0000313" key="3">
    <source>
        <dbReference type="EMBL" id="GAA5817741.1"/>
    </source>
</evidence>
<evidence type="ECO:0000259" key="2">
    <source>
        <dbReference type="Pfam" id="PF13649"/>
    </source>
</evidence>
<protein>
    <recommendedName>
        <fullName evidence="2">Methyltransferase domain-containing protein</fullName>
    </recommendedName>
</protein>
<organism evidence="3 4">
    <name type="scientific">Mucor flavus</name>
    <dbReference type="NCBI Taxonomy" id="439312"/>
    <lineage>
        <taxon>Eukaryota</taxon>
        <taxon>Fungi</taxon>
        <taxon>Fungi incertae sedis</taxon>
        <taxon>Mucoromycota</taxon>
        <taxon>Mucoromycotina</taxon>
        <taxon>Mucoromycetes</taxon>
        <taxon>Mucorales</taxon>
        <taxon>Mucorineae</taxon>
        <taxon>Mucoraceae</taxon>
        <taxon>Mucor</taxon>
    </lineage>
</organism>
<dbReference type="EMBL" id="BAABUK010000048">
    <property type="protein sequence ID" value="GAA5817741.1"/>
    <property type="molecule type" value="Genomic_DNA"/>
</dbReference>
<feature type="domain" description="Methyltransferase" evidence="2">
    <location>
        <begin position="84"/>
        <end position="174"/>
    </location>
</feature>
<dbReference type="PANTHER" id="PTHR43591:SF24">
    <property type="entry name" value="2-METHOXY-6-POLYPRENYL-1,4-BENZOQUINOL METHYLASE, MITOCHONDRIAL"/>
    <property type="match status" value="1"/>
</dbReference>
<comment type="caution">
    <text evidence="3">The sequence shown here is derived from an EMBL/GenBank/DDBJ whole genome shotgun (WGS) entry which is preliminary data.</text>
</comment>
<dbReference type="SUPFAM" id="SSF53335">
    <property type="entry name" value="S-adenosyl-L-methionine-dependent methyltransferases"/>
    <property type="match status" value="1"/>
</dbReference>